<comment type="caution">
    <text evidence="3">The sequence shown here is derived from an EMBL/GenBank/DDBJ whole genome shotgun (WGS) entry which is preliminary data.</text>
</comment>
<dbReference type="Proteomes" id="UP000031338">
    <property type="component" value="Unassembled WGS sequence"/>
</dbReference>
<comment type="similarity">
    <text evidence="1">Belongs to the universal stress protein A family.</text>
</comment>
<dbReference type="STRING" id="48936.NJ75_03932"/>
<keyword evidence="4" id="KW-1185">Reference proteome</keyword>
<evidence type="ECO:0000313" key="4">
    <source>
        <dbReference type="Proteomes" id="UP000031338"/>
    </source>
</evidence>
<accession>A0A0B8Z9K5</accession>
<name>A0A0B8Z9K5_9SPHN</name>
<proteinExistence type="inferred from homology"/>
<dbReference type="InterPro" id="IPR006016">
    <property type="entry name" value="UspA"/>
</dbReference>
<dbReference type="PANTHER" id="PTHR46268:SF15">
    <property type="entry name" value="UNIVERSAL STRESS PROTEIN HP_0031"/>
    <property type="match status" value="1"/>
</dbReference>
<dbReference type="AlphaFoldDB" id="A0A0B8Z9K5"/>
<protein>
    <submittedName>
        <fullName evidence="3">UspA domain-containing protein</fullName>
    </submittedName>
</protein>
<dbReference type="SUPFAM" id="SSF52402">
    <property type="entry name" value="Adenine nucleotide alpha hydrolases-like"/>
    <property type="match status" value="2"/>
</dbReference>
<dbReference type="CDD" id="cd00293">
    <property type="entry name" value="USP-like"/>
    <property type="match status" value="1"/>
</dbReference>
<dbReference type="Pfam" id="PF00582">
    <property type="entry name" value="Usp"/>
    <property type="match status" value="1"/>
</dbReference>
<dbReference type="PANTHER" id="PTHR46268">
    <property type="entry name" value="STRESS RESPONSE PROTEIN NHAX"/>
    <property type="match status" value="1"/>
</dbReference>
<evidence type="ECO:0000313" key="3">
    <source>
        <dbReference type="EMBL" id="KHS42911.1"/>
    </source>
</evidence>
<dbReference type="PRINTS" id="PR01438">
    <property type="entry name" value="UNVRSLSTRESS"/>
</dbReference>
<feature type="domain" description="UspA" evidence="2">
    <location>
        <begin position="162"/>
        <end position="282"/>
    </location>
</feature>
<organism evidence="3 4">
    <name type="scientific">Novosphingobium subterraneum</name>
    <dbReference type="NCBI Taxonomy" id="48936"/>
    <lineage>
        <taxon>Bacteria</taxon>
        <taxon>Pseudomonadati</taxon>
        <taxon>Pseudomonadota</taxon>
        <taxon>Alphaproteobacteria</taxon>
        <taxon>Sphingomonadales</taxon>
        <taxon>Sphingomonadaceae</taxon>
        <taxon>Novosphingobium</taxon>
    </lineage>
</organism>
<dbReference type="Gene3D" id="3.40.50.12370">
    <property type="match status" value="1"/>
</dbReference>
<dbReference type="PATRIC" id="fig|48936.3.peg.3966"/>
<evidence type="ECO:0000256" key="1">
    <source>
        <dbReference type="ARBA" id="ARBA00008791"/>
    </source>
</evidence>
<sequence>MTSLDASRVVRSVIVYATVDTFADDRGAIALALAFCRSTRACLTGMLLNIEANEPPRYETLKLDDLRQKSEQREARNAHNAEVLRAMACKAGIAVQTLTAVDHSRGVIGFLADHARLHDLLVIGTDGSGPLSDRVIAENVLFETGRPTLVAPLSWTGELSCRRVAVAWDNSRGAARALGDALALFPQIEEIAMVTVGDDKALASSLEANEVMQIVRRRGVSAKFEHIAGRGRPIADVLQDYAADSDADMLVMGAYAHSRLRDFILGGATLSVLAAPRLPVLMSY</sequence>
<dbReference type="InterPro" id="IPR006015">
    <property type="entry name" value="Universal_stress_UspA"/>
</dbReference>
<dbReference type="EMBL" id="JRVC01000024">
    <property type="protein sequence ID" value="KHS42911.1"/>
    <property type="molecule type" value="Genomic_DNA"/>
</dbReference>
<evidence type="ECO:0000259" key="2">
    <source>
        <dbReference type="Pfam" id="PF00582"/>
    </source>
</evidence>
<reference evidence="3 4" key="1">
    <citation type="submission" date="2014-10" db="EMBL/GenBank/DDBJ databases">
        <title>Draft genome sequence of Novosphingobium subterraneum DSM 12447.</title>
        <authorList>
            <person name="Gan H.M."/>
            <person name="Gan H.Y."/>
            <person name="Savka M.A."/>
        </authorList>
    </citation>
    <scope>NUCLEOTIDE SEQUENCE [LARGE SCALE GENOMIC DNA]</scope>
    <source>
        <strain evidence="3 4">DSM 12447</strain>
    </source>
</reference>
<gene>
    <name evidence="3" type="ORF">NJ75_03932</name>
</gene>